<accession>A0A0T9NTZ9</accession>
<gene>
    <name evidence="1" type="ORF">ERS008529_00881</name>
    <name evidence="2" type="ORF">ERS137968_00105</name>
</gene>
<dbReference type="Proteomes" id="UP000045840">
    <property type="component" value="Unassembled WGS sequence"/>
</dbReference>
<name>A0A0T9NTZ9_9GAMM</name>
<reference evidence="1" key="1">
    <citation type="submission" date="2015-03" db="EMBL/GenBank/DDBJ databases">
        <authorList>
            <person name="Murphy D."/>
        </authorList>
    </citation>
    <scope>NUCLEOTIDE SEQUENCE [LARGE SCALE GENOMIC DNA]</scope>
    <source>
        <strain evidence="1">A125KOH2</strain>
    </source>
</reference>
<evidence type="ECO:0000313" key="3">
    <source>
        <dbReference type="Proteomes" id="UP000044625"/>
    </source>
</evidence>
<dbReference type="AlphaFoldDB" id="A0A0T9NTZ9"/>
<organism evidence="1 4">
    <name type="scientific">Yersinia pekkanenii</name>
    <dbReference type="NCBI Taxonomy" id="1288385"/>
    <lineage>
        <taxon>Bacteria</taxon>
        <taxon>Pseudomonadati</taxon>
        <taxon>Pseudomonadota</taxon>
        <taxon>Gammaproteobacteria</taxon>
        <taxon>Enterobacterales</taxon>
        <taxon>Yersiniaceae</taxon>
        <taxon>Yersinia</taxon>
    </lineage>
</organism>
<protein>
    <submittedName>
        <fullName evidence="1">Uncharacterized protein</fullName>
    </submittedName>
</protein>
<reference evidence="2 3" key="3">
    <citation type="submission" date="2015-03" db="EMBL/GenBank/DDBJ databases">
        <authorList>
            <consortium name="Pathogen Informatics"/>
            <person name="Murphy D."/>
        </authorList>
    </citation>
    <scope>NUCLEOTIDE SEQUENCE [LARGE SCALE GENOMIC DNA]</scope>
    <source>
        <strain evidence="2">Type strain: CIP110230</strain>
        <strain evidence="3">type strain: CIP110230</strain>
    </source>
</reference>
<keyword evidence="3" id="KW-1185">Reference proteome</keyword>
<dbReference type="STRING" id="1288385.ERS137968_00105"/>
<reference evidence="4" key="2">
    <citation type="submission" date="2015-03" db="EMBL/GenBank/DDBJ databases">
        <authorList>
            <consortium name="Pathogen Informatics"/>
        </authorList>
    </citation>
    <scope>NUCLEOTIDE SEQUENCE [LARGE SCALE GENOMIC DNA]</scope>
    <source>
        <strain evidence="4">A125KOH2</strain>
    </source>
</reference>
<sequence>MPFSPSFVNGFVQISAVCTGGTCYVVMERDFTSFALRNTVFRKKNPQFTALKGFDGGSCKNLSLLLYSNSVRILQDKVSKRDFTCIILAKWYDFRLKVPIAG</sequence>
<proteinExistence type="predicted"/>
<evidence type="ECO:0000313" key="4">
    <source>
        <dbReference type="Proteomes" id="UP000045840"/>
    </source>
</evidence>
<evidence type="ECO:0000313" key="2">
    <source>
        <dbReference type="EMBL" id="CRY63162.1"/>
    </source>
</evidence>
<dbReference type="Proteomes" id="UP000044625">
    <property type="component" value="Unassembled WGS sequence"/>
</dbReference>
<evidence type="ECO:0000313" key="1">
    <source>
        <dbReference type="EMBL" id="CNH30143.1"/>
    </source>
</evidence>
<dbReference type="EMBL" id="CWJL01000001">
    <property type="protein sequence ID" value="CRY63162.1"/>
    <property type="molecule type" value="Genomic_DNA"/>
</dbReference>
<dbReference type="EMBL" id="CQAZ01000006">
    <property type="protein sequence ID" value="CNH30143.1"/>
    <property type="molecule type" value="Genomic_DNA"/>
</dbReference>